<keyword evidence="4" id="KW-1134">Transmembrane beta strand</keyword>
<dbReference type="SMART" id="SM00965">
    <property type="entry name" value="STN"/>
    <property type="match status" value="1"/>
</dbReference>
<dbReference type="NCBIfam" id="TIGR04057">
    <property type="entry name" value="SusC_RagA_signa"/>
    <property type="match status" value="1"/>
</dbReference>
<dbReference type="AlphaFoldDB" id="I9HPK3"/>
<dbReference type="InterPro" id="IPR011662">
    <property type="entry name" value="Secretin/TonB_short_N"/>
</dbReference>
<keyword evidence="7" id="KW-1185">Reference proteome</keyword>
<dbReference type="InterPro" id="IPR012910">
    <property type="entry name" value="Plug_dom"/>
</dbReference>
<dbReference type="InterPro" id="IPR037066">
    <property type="entry name" value="Plug_dom_sf"/>
</dbReference>
<dbReference type="OrthoDB" id="721000at2"/>
<evidence type="ECO:0000259" key="5">
    <source>
        <dbReference type="SMART" id="SM00965"/>
    </source>
</evidence>
<keyword evidence="2 4" id="KW-0472">Membrane</keyword>
<dbReference type="PATRIC" id="fig|997887.3.peg.2870"/>
<dbReference type="InterPro" id="IPR008969">
    <property type="entry name" value="CarboxyPept-like_regulatory"/>
</dbReference>
<dbReference type="InterPro" id="IPR023996">
    <property type="entry name" value="TonB-dep_OMP_SusC/RagA"/>
</dbReference>
<feature type="domain" description="Secretin/TonB short N-terminal" evidence="5">
    <location>
        <begin position="69"/>
        <end position="119"/>
    </location>
</feature>
<comment type="subcellular location">
    <subcellularLocation>
        <location evidence="4">Cell outer membrane</location>
        <topology evidence="4">Multi-pass membrane protein</topology>
    </subcellularLocation>
</comment>
<comment type="caution">
    <text evidence="6">The sequence shown here is derived from an EMBL/GenBank/DDBJ whole genome shotgun (WGS) entry which is preliminary data.</text>
</comment>
<dbReference type="PROSITE" id="PS52016">
    <property type="entry name" value="TONB_DEPENDENT_REC_3"/>
    <property type="match status" value="1"/>
</dbReference>
<evidence type="ECO:0000256" key="3">
    <source>
        <dbReference type="ARBA" id="ARBA00023237"/>
    </source>
</evidence>
<evidence type="ECO:0000256" key="1">
    <source>
        <dbReference type="ARBA" id="ARBA00022448"/>
    </source>
</evidence>
<keyword evidence="1 4" id="KW-0813">Transport</keyword>
<dbReference type="Gene3D" id="2.170.130.10">
    <property type="entry name" value="TonB-dependent receptor, plug domain"/>
    <property type="match status" value="1"/>
</dbReference>
<dbReference type="RefSeq" id="WP_005932575.1">
    <property type="nucleotide sequence ID" value="NZ_JH724308.1"/>
</dbReference>
<gene>
    <name evidence="6" type="ORF">HMPREF1071_02764</name>
</gene>
<proteinExistence type="inferred from homology"/>
<dbReference type="InterPro" id="IPR023997">
    <property type="entry name" value="TonB-dep_OMP_SusC/RagA_CS"/>
</dbReference>
<accession>I9HPK3</accession>
<dbReference type="EMBL" id="AGXV01000032">
    <property type="protein sequence ID" value="EIY62144.1"/>
    <property type="molecule type" value="Genomic_DNA"/>
</dbReference>
<dbReference type="Proteomes" id="UP000005150">
    <property type="component" value="Unassembled WGS sequence"/>
</dbReference>
<dbReference type="SUPFAM" id="SSF49464">
    <property type="entry name" value="Carboxypeptidase regulatory domain-like"/>
    <property type="match status" value="1"/>
</dbReference>
<dbReference type="FunFam" id="2.170.130.10:FF:000003">
    <property type="entry name" value="SusC/RagA family TonB-linked outer membrane protein"/>
    <property type="match status" value="1"/>
</dbReference>
<dbReference type="Pfam" id="PF13715">
    <property type="entry name" value="CarbopepD_reg_2"/>
    <property type="match status" value="1"/>
</dbReference>
<reference evidence="6 7" key="1">
    <citation type="submission" date="2012-02" db="EMBL/GenBank/DDBJ databases">
        <title>The Genome Sequence of Bacteroides salyersiae CL02T12C01.</title>
        <authorList>
            <consortium name="The Broad Institute Genome Sequencing Platform"/>
            <person name="Earl A."/>
            <person name="Ward D."/>
            <person name="Feldgarden M."/>
            <person name="Gevers D."/>
            <person name="Zitomersky N.L."/>
            <person name="Coyne M.J."/>
            <person name="Comstock L.E."/>
            <person name="Young S.K."/>
            <person name="Zeng Q."/>
            <person name="Gargeya S."/>
            <person name="Fitzgerald M."/>
            <person name="Haas B."/>
            <person name="Abouelleil A."/>
            <person name="Alvarado L."/>
            <person name="Arachchi H.M."/>
            <person name="Berlin A."/>
            <person name="Chapman S.B."/>
            <person name="Gearin G."/>
            <person name="Goldberg J."/>
            <person name="Griggs A."/>
            <person name="Gujja S."/>
            <person name="Hansen M."/>
            <person name="Heiman D."/>
            <person name="Howarth C."/>
            <person name="Larimer J."/>
            <person name="Lui A."/>
            <person name="MacDonald P.J.P."/>
            <person name="McCowen C."/>
            <person name="Montmayeur A."/>
            <person name="Murphy C."/>
            <person name="Neiman D."/>
            <person name="Pearson M."/>
            <person name="Priest M."/>
            <person name="Roberts A."/>
            <person name="Saif S."/>
            <person name="Shea T."/>
            <person name="Sisk P."/>
            <person name="Stolte C."/>
            <person name="Sykes S."/>
            <person name="Wortman J."/>
            <person name="Nusbaum C."/>
            <person name="Birren B."/>
        </authorList>
    </citation>
    <scope>NUCLEOTIDE SEQUENCE [LARGE SCALE GENOMIC DNA]</scope>
    <source>
        <strain evidence="6 7">CL02T12C01</strain>
    </source>
</reference>
<dbReference type="SUPFAM" id="SSF56935">
    <property type="entry name" value="Porins"/>
    <property type="match status" value="1"/>
</dbReference>
<dbReference type="NCBIfam" id="TIGR04056">
    <property type="entry name" value="OMP_RagA_SusC"/>
    <property type="match status" value="1"/>
</dbReference>
<dbReference type="InterPro" id="IPR039426">
    <property type="entry name" value="TonB-dep_rcpt-like"/>
</dbReference>
<evidence type="ECO:0000313" key="6">
    <source>
        <dbReference type="EMBL" id="EIY62144.1"/>
    </source>
</evidence>
<dbReference type="Pfam" id="PF07660">
    <property type="entry name" value="STN"/>
    <property type="match status" value="1"/>
</dbReference>
<dbReference type="GO" id="GO:0009279">
    <property type="term" value="C:cell outer membrane"/>
    <property type="evidence" value="ECO:0007669"/>
    <property type="project" value="UniProtKB-SubCell"/>
</dbReference>
<name>I9HPK3_9BACE</name>
<protein>
    <submittedName>
        <fullName evidence="6">SusC/RagA family TonB-linked outer membrane protein</fullName>
    </submittedName>
</protein>
<dbReference type="HOGENOM" id="CLU_004317_1_0_10"/>
<keyword evidence="3 4" id="KW-0998">Cell outer membrane</keyword>
<evidence type="ECO:0000313" key="7">
    <source>
        <dbReference type="Proteomes" id="UP000005150"/>
    </source>
</evidence>
<dbReference type="Pfam" id="PF07715">
    <property type="entry name" value="Plug"/>
    <property type="match status" value="1"/>
</dbReference>
<organism evidence="6 7">
    <name type="scientific">Bacteroides salyersiae CL02T12C01</name>
    <dbReference type="NCBI Taxonomy" id="997887"/>
    <lineage>
        <taxon>Bacteria</taxon>
        <taxon>Pseudomonadati</taxon>
        <taxon>Bacteroidota</taxon>
        <taxon>Bacteroidia</taxon>
        <taxon>Bacteroidales</taxon>
        <taxon>Bacteroidaceae</taxon>
        <taxon>Bacteroides</taxon>
    </lineage>
</organism>
<comment type="similarity">
    <text evidence="4">Belongs to the TonB-dependent receptor family.</text>
</comment>
<sequence length="1155" mass="129379">MKNIESFDLFKVEQGRFLRILKISILFLTVIWSTASAYAFPDQTLITIEAKGKTLKDVFADIEKQSEFIIFFLDQNIDVDRKINVFLKNQTIDKVLSQVFKDTDITYSITGRQIVISRTDDKPASAQQKSKKWTLKGLLTDVDGNPIVGVSVVLKGTSTGVLSDINGYYSIEVENGQILEYRFVGFETEEKLVKTGVNGNLRMRESSVNLDDVVVIGYGQQKKESVVASINSIGPAELSMPQRNLTNNIAGQIAGIIAIQRSGEPGNDSAEFWIRGQSSYAGGTSPLVLVDGVPRSMDDIDVDEIETFSVLKDAAATAVYGSEGANGVVLITSKRGKAQKTNISFRAQYSIVTPTRMPELLPAYDYLSLYNEGQWNEAGNPDWNTFNRTYSDEILEKYRTGVDPDLYPNVNWMDLLSDQTHNMRYTLNFRGGTEKTKFFVSGAYYKENGIFQSNPIEKYDANIGLDRYNLRTNVDMDITSTTKISVDLSGQYKTKNNPGNSSDAIFDMITQFPTHYIPMYYSDGSISEHYTYDPTTRSNPYNMLNHYGYTKSWSMNAQSKVSLEQKLDVITKGLSWKGSVSFDASAYSVIKREKSPNSFYATGRDETGNLIKTEVKQGTALGNPTYSSSGGEKKIYIETSLNYKRLFQEKHDVSGILLYMQKESQNQNVTGIQLLPYRKQSVVARAAYGYDNRYMLEGSFGATGSENFASGHRWGIFPAVGAAWYISHEKFMEPLENILSKLKLRASFGITGNDEIGSSSRFPYREALSTGGPGYNMGLTPGVNGDVTGAVGAGIIEQDFATPNLTWERERKVNVGVDLGLFRGSIDLIVDWFHNRRNNILLRRKTIPSAAGFRNSPWQNFGVTTNTGFDASLILKKQIGQVFASVRGNLTYAKNRVEEYDEVPQVYQYQAYTGQSIGQPFVYVAEGLYTPDDFDIVENADGSKTYTLKEGMPNPGTQVAPGDIKYKDLNGDKKIDSLDKTYENGLYPEDPRLVYGFGLNLEWKGFFAGVFFQGVGQTSVNLLSSAGNFMPFHNGVDASSARMEALDRWQNNDPYNQNVLFPRVHATKFDHNAYGSTWWYRNGSFLRLKNVEFGYQFNKQMLRKISMQNLRIYVQGTNLAVWDNIEYWDPELGGSNSGSKYPICGTWTIGLEVTF</sequence>
<evidence type="ECO:0000256" key="2">
    <source>
        <dbReference type="ARBA" id="ARBA00023136"/>
    </source>
</evidence>
<evidence type="ECO:0000256" key="4">
    <source>
        <dbReference type="PROSITE-ProRule" id="PRU01360"/>
    </source>
</evidence>
<keyword evidence="4" id="KW-0812">Transmembrane</keyword>